<dbReference type="AlphaFoldDB" id="A0A1B0B068"/>
<name>A0A1B0B068_9MUSC</name>
<sequence length="83" mass="9919">MNLDTDKLNIVEMRYCEPLNNTMISGGRRWWFLLINDTLTHCGLSFILRFTFLILNICAAVVVLQYNYDYLLGFICFYIHHHR</sequence>
<evidence type="ECO:0000313" key="2">
    <source>
        <dbReference type="EnsemblMetazoa" id="GPPI014500-PA"/>
    </source>
</evidence>
<keyword evidence="1" id="KW-0812">Transmembrane</keyword>
<proteinExistence type="predicted"/>
<dbReference type="Proteomes" id="UP000092460">
    <property type="component" value="Unassembled WGS sequence"/>
</dbReference>
<evidence type="ECO:0000256" key="1">
    <source>
        <dbReference type="SAM" id="Phobius"/>
    </source>
</evidence>
<dbReference type="EnsemblMetazoa" id="GPPI014500-RA">
    <property type="protein sequence ID" value="GPPI014500-PA"/>
    <property type="gene ID" value="GPPI014500"/>
</dbReference>
<dbReference type="VEuPathDB" id="VectorBase:GPPI014500"/>
<keyword evidence="3" id="KW-1185">Reference proteome</keyword>
<reference evidence="3" key="1">
    <citation type="submission" date="2015-01" db="EMBL/GenBank/DDBJ databases">
        <authorList>
            <person name="Aksoy S."/>
            <person name="Warren W."/>
            <person name="Wilson R.K."/>
        </authorList>
    </citation>
    <scope>NUCLEOTIDE SEQUENCE [LARGE SCALE GENOMIC DNA]</scope>
    <source>
        <strain evidence="3">IAEA</strain>
    </source>
</reference>
<keyword evidence="1" id="KW-0472">Membrane</keyword>
<organism evidence="2 3">
    <name type="scientific">Glossina palpalis gambiensis</name>
    <dbReference type="NCBI Taxonomy" id="67801"/>
    <lineage>
        <taxon>Eukaryota</taxon>
        <taxon>Metazoa</taxon>
        <taxon>Ecdysozoa</taxon>
        <taxon>Arthropoda</taxon>
        <taxon>Hexapoda</taxon>
        <taxon>Insecta</taxon>
        <taxon>Pterygota</taxon>
        <taxon>Neoptera</taxon>
        <taxon>Endopterygota</taxon>
        <taxon>Diptera</taxon>
        <taxon>Brachycera</taxon>
        <taxon>Muscomorpha</taxon>
        <taxon>Hippoboscoidea</taxon>
        <taxon>Glossinidae</taxon>
        <taxon>Glossina</taxon>
    </lineage>
</organism>
<feature type="transmembrane region" description="Helical" evidence="1">
    <location>
        <begin position="54"/>
        <end position="79"/>
    </location>
</feature>
<protein>
    <submittedName>
        <fullName evidence="2">Uncharacterized protein</fullName>
    </submittedName>
</protein>
<dbReference type="EMBL" id="JXJN01006587">
    <property type="status" value="NOT_ANNOTATED_CDS"/>
    <property type="molecule type" value="Genomic_DNA"/>
</dbReference>
<evidence type="ECO:0000313" key="3">
    <source>
        <dbReference type="Proteomes" id="UP000092460"/>
    </source>
</evidence>
<accession>A0A1B0B068</accession>
<reference evidence="2" key="2">
    <citation type="submission" date="2020-05" db="UniProtKB">
        <authorList>
            <consortium name="EnsemblMetazoa"/>
        </authorList>
    </citation>
    <scope>IDENTIFICATION</scope>
    <source>
        <strain evidence="2">IAEA</strain>
    </source>
</reference>
<keyword evidence="1" id="KW-1133">Transmembrane helix</keyword>